<feature type="transmembrane region" description="Helical" evidence="9">
    <location>
        <begin position="125"/>
        <end position="150"/>
    </location>
</feature>
<feature type="transmembrane region" description="Helical" evidence="9">
    <location>
        <begin position="362"/>
        <end position="392"/>
    </location>
</feature>
<dbReference type="Gene3D" id="1.20.144.10">
    <property type="entry name" value="Phosphatidic acid phosphatase type 2/haloperoxidase"/>
    <property type="match status" value="1"/>
</dbReference>
<evidence type="ECO:0000256" key="9">
    <source>
        <dbReference type="SAM" id="Phobius"/>
    </source>
</evidence>
<feature type="compositionally biased region" description="Polar residues" evidence="8">
    <location>
        <begin position="87"/>
        <end position="100"/>
    </location>
</feature>
<feature type="transmembrane region" description="Helical" evidence="9">
    <location>
        <begin position="200"/>
        <end position="223"/>
    </location>
</feature>
<evidence type="ECO:0000256" key="4">
    <source>
        <dbReference type="ARBA" id="ARBA00022824"/>
    </source>
</evidence>
<feature type="transmembrane region" description="Helical" evidence="9">
    <location>
        <begin position="256"/>
        <end position="275"/>
    </location>
</feature>
<dbReference type="CDD" id="cd03388">
    <property type="entry name" value="PAP2_SPPase1"/>
    <property type="match status" value="1"/>
</dbReference>
<proteinExistence type="inferred from homology"/>
<comment type="subcellular location">
    <subcellularLocation>
        <location evidence="1">Endoplasmic reticulum membrane</location>
        <topology evidence="1">Multi-pass membrane protein</topology>
    </subcellularLocation>
</comment>
<feature type="transmembrane region" description="Helical" evidence="9">
    <location>
        <begin position="413"/>
        <end position="434"/>
    </location>
</feature>
<dbReference type="OrthoDB" id="301434at2759"/>
<evidence type="ECO:0000256" key="3">
    <source>
        <dbReference type="ARBA" id="ARBA00022801"/>
    </source>
</evidence>
<sequence>MMSESLTLFSRVCNFFNYFQNPYLVSRFQNYFGVYRVDIFKNGNVNGSVVKNEIETHEKFKTDCKNIITIKYNNVDEDHVLRHRKTLSSGSENSKSSPLTSDGEEISDVDSDFENSVHCKIENKFWYYFFSFGAGLGYEMFYASFFPFWIWNIDGAVCRRVINVWVLIMYVGQAMKDIICWPRPAAPPVIHLEPQYVVEYGMPSTHAMVGAAVPFSFLYFTLYRYEYNVIYGILIATGWCILVCCSRLYMGMHTVLDIIGGLSLVAILMTIILPFSDFIDHYQLTNPYSPVVTVAFMLFLQITYPKTQRWTPARGDTAVIMGTGTGFALGSWLNYRLGVIRGPAIPPPYMIMWPGYKVFGLALLRAMIGISCIVATRAFFKSVTYALLCFVMRVDSRDLKSKQKILVEIPSKFITYTAIGFVITYIAPFVFRLLCIERETAFTEV</sequence>
<comment type="caution">
    <text evidence="11">The sequence shown here is derived from an EMBL/GenBank/DDBJ whole genome shotgun (WGS) entry which is preliminary data.</text>
</comment>
<evidence type="ECO:0000313" key="12">
    <source>
        <dbReference type="Proteomes" id="UP000887013"/>
    </source>
</evidence>
<dbReference type="SUPFAM" id="SSF48317">
    <property type="entry name" value="Acid phosphatase/Vanadium-dependent haloperoxidase"/>
    <property type="match status" value="1"/>
</dbReference>
<dbReference type="PANTHER" id="PTHR14969">
    <property type="entry name" value="SPHINGOSINE-1-PHOSPHATE PHOSPHOHYDROLASE"/>
    <property type="match status" value="1"/>
</dbReference>
<organism evidence="11 12">
    <name type="scientific">Nephila pilipes</name>
    <name type="common">Giant wood spider</name>
    <name type="synonym">Nephila maculata</name>
    <dbReference type="NCBI Taxonomy" id="299642"/>
    <lineage>
        <taxon>Eukaryota</taxon>
        <taxon>Metazoa</taxon>
        <taxon>Ecdysozoa</taxon>
        <taxon>Arthropoda</taxon>
        <taxon>Chelicerata</taxon>
        <taxon>Arachnida</taxon>
        <taxon>Araneae</taxon>
        <taxon>Araneomorphae</taxon>
        <taxon>Entelegynae</taxon>
        <taxon>Araneoidea</taxon>
        <taxon>Nephilidae</taxon>
        <taxon>Nephila</taxon>
    </lineage>
</organism>
<dbReference type="InterPro" id="IPR036938">
    <property type="entry name" value="PAP2/HPO_sf"/>
</dbReference>
<dbReference type="EMBL" id="BMAW01061311">
    <property type="protein sequence ID" value="GFT30582.1"/>
    <property type="molecule type" value="Genomic_DNA"/>
</dbReference>
<evidence type="ECO:0000259" key="10">
    <source>
        <dbReference type="SMART" id="SM00014"/>
    </source>
</evidence>
<evidence type="ECO:0000256" key="8">
    <source>
        <dbReference type="SAM" id="MobiDB-lite"/>
    </source>
</evidence>
<feature type="region of interest" description="Disordered" evidence="8">
    <location>
        <begin position="85"/>
        <end position="106"/>
    </location>
</feature>
<dbReference type="AlphaFoldDB" id="A0A8X6TNP2"/>
<keyword evidence="2 9" id="KW-0812">Transmembrane</keyword>
<protein>
    <submittedName>
        <fullName evidence="11">Sphingosine-1-phosphate phosphatase 1</fullName>
    </submittedName>
</protein>
<keyword evidence="3" id="KW-0378">Hydrolase</keyword>
<evidence type="ECO:0000313" key="11">
    <source>
        <dbReference type="EMBL" id="GFT30582.1"/>
    </source>
</evidence>
<dbReference type="GO" id="GO:0005789">
    <property type="term" value="C:endoplasmic reticulum membrane"/>
    <property type="evidence" value="ECO:0007669"/>
    <property type="project" value="UniProtKB-SubCell"/>
</dbReference>
<keyword evidence="12" id="KW-1185">Reference proteome</keyword>
<evidence type="ECO:0000256" key="1">
    <source>
        <dbReference type="ARBA" id="ARBA00004477"/>
    </source>
</evidence>
<feature type="domain" description="Phosphatidic acid phosphatase type 2/haloperoxidase" evidence="10">
    <location>
        <begin position="159"/>
        <end position="273"/>
    </location>
</feature>
<gene>
    <name evidence="11" type="primary">SGPP1</name>
    <name evidence="11" type="ORF">NPIL_128381</name>
</gene>
<reference evidence="11" key="1">
    <citation type="submission" date="2020-08" db="EMBL/GenBank/DDBJ databases">
        <title>Multicomponent nature underlies the extraordinary mechanical properties of spider dragline silk.</title>
        <authorList>
            <person name="Kono N."/>
            <person name="Nakamura H."/>
            <person name="Mori M."/>
            <person name="Yoshida Y."/>
            <person name="Ohtoshi R."/>
            <person name="Malay A.D."/>
            <person name="Moran D.A.P."/>
            <person name="Tomita M."/>
            <person name="Numata K."/>
            <person name="Arakawa K."/>
        </authorList>
    </citation>
    <scope>NUCLEOTIDE SEQUENCE</scope>
</reference>
<dbReference type="InterPro" id="IPR000326">
    <property type="entry name" value="PAP2/HPO"/>
</dbReference>
<dbReference type="Pfam" id="PF01569">
    <property type="entry name" value="PAP2"/>
    <property type="match status" value="1"/>
</dbReference>
<keyword evidence="4" id="KW-0256">Endoplasmic reticulum</keyword>
<dbReference type="PANTHER" id="PTHR14969:SF28">
    <property type="entry name" value="DIHYDROSPHINGOSINE 1-PHOSPHATE PHOSPHATASE LCB3-RELATED"/>
    <property type="match status" value="1"/>
</dbReference>
<feature type="transmembrane region" description="Helical" evidence="9">
    <location>
        <begin position="229"/>
        <end position="249"/>
    </location>
</feature>
<feature type="transmembrane region" description="Helical" evidence="9">
    <location>
        <begin position="317"/>
        <end position="335"/>
    </location>
</feature>
<keyword evidence="5 9" id="KW-1133">Transmembrane helix</keyword>
<evidence type="ECO:0000256" key="6">
    <source>
        <dbReference type="ARBA" id="ARBA00023136"/>
    </source>
</evidence>
<dbReference type="GO" id="GO:0042392">
    <property type="term" value="F:sphingosine-1-phosphate phosphatase activity"/>
    <property type="evidence" value="ECO:0007669"/>
    <property type="project" value="TreeGrafter"/>
</dbReference>
<keyword evidence="6 9" id="KW-0472">Membrane</keyword>
<evidence type="ECO:0000256" key="5">
    <source>
        <dbReference type="ARBA" id="ARBA00022989"/>
    </source>
</evidence>
<feature type="transmembrane region" description="Helical" evidence="9">
    <location>
        <begin position="162"/>
        <end position="179"/>
    </location>
</feature>
<dbReference type="SMART" id="SM00014">
    <property type="entry name" value="acidPPc"/>
    <property type="match status" value="1"/>
</dbReference>
<comment type="similarity">
    <text evidence="7">Belongs to the type 2 lipid phosphate phosphatase family.</text>
</comment>
<dbReference type="Proteomes" id="UP000887013">
    <property type="component" value="Unassembled WGS sequence"/>
</dbReference>
<accession>A0A8X6TNP2</accession>
<evidence type="ECO:0000256" key="7">
    <source>
        <dbReference type="ARBA" id="ARBA00038324"/>
    </source>
</evidence>
<feature type="transmembrane region" description="Helical" evidence="9">
    <location>
        <begin position="287"/>
        <end position="305"/>
    </location>
</feature>
<dbReference type="GO" id="GO:0006670">
    <property type="term" value="P:sphingosine metabolic process"/>
    <property type="evidence" value="ECO:0007669"/>
    <property type="project" value="TreeGrafter"/>
</dbReference>
<name>A0A8X6TNP2_NEPPI</name>
<evidence type="ECO:0000256" key="2">
    <source>
        <dbReference type="ARBA" id="ARBA00022692"/>
    </source>
</evidence>